<dbReference type="Proteomes" id="UP000298438">
    <property type="component" value="Unassembled WGS sequence"/>
</dbReference>
<gene>
    <name evidence="1" type="ORF">E4L96_04255</name>
</gene>
<accession>A0A4Y9SQC7</accession>
<dbReference type="Gene3D" id="2.102.10.10">
    <property type="entry name" value="Rieske [2Fe-2S] iron-sulphur domain"/>
    <property type="match status" value="1"/>
</dbReference>
<evidence type="ECO:0000313" key="2">
    <source>
        <dbReference type="Proteomes" id="UP000298438"/>
    </source>
</evidence>
<dbReference type="GO" id="GO:0051537">
    <property type="term" value="F:2 iron, 2 sulfur cluster binding"/>
    <property type="evidence" value="ECO:0007669"/>
    <property type="project" value="InterPro"/>
</dbReference>
<organism evidence="1 2">
    <name type="scientific">Zemynaea arenosa</name>
    <dbReference type="NCBI Taxonomy" id="2561931"/>
    <lineage>
        <taxon>Bacteria</taxon>
        <taxon>Pseudomonadati</taxon>
        <taxon>Pseudomonadota</taxon>
        <taxon>Betaproteobacteria</taxon>
        <taxon>Burkholderiales</taxon>
        <taxon>Oxalobacteraceae</taxon>
        <taxon>Telluria group</taxon>
        <taxon>Zemynaea</taxon>
    </lineage>
</organism>
<reference evidence="1 2" key="1">
    <citation type="submission" date="2019-03" db="EMBL/GenBank/DDBJ databases">
        <title>Draft Genome Sequence of Massilia arenosa sp. nov., a Novel Massilia Species Isolated from a Sandy-loam Maize Soil.</title>
        <authorList>
            <person name="Raths R."/>
            <person name="Peta V."/>
            <person name="Bucking H."/>
        </authorList>
    </citation>
    <scope>NUCLEOTIDE SEQUENCE [LARGE SCALE GENOMIC DNA]</scope>
    <source>
        <strain evidence="1 2">MC02</strain>
    </source>
</reference>
<dbReference type="SUPFAM" id="SSF50022">
    <property type="entry name" value="ISP domain"/>
    <property type="match status" value="1"/>
</dbReference>
<proteinExistence type="predicted"/>
<dbReference type="InterPro" id="IPR036922">
    <property type="entry name" value="Rieske_2Fe-2S_sf"/>
</dbReference>
<name>A0A4Y9SQC7_9BURK</name>
<dbReference type="AlphaFoldDB" id="A0A4Y9SQC7"/>
<protein>
    <submittedName>
        <fullName evidence="1">Uncharacterized protein</fullName>
    </submittedName>
</protein>
<dbReference type="OrthoDB" id="9769355at2"/>
<comment type="caution">
    <text evidence="1">The sequence shown here is derived from an EMBL/GenBank/DDBJ whole genome shotgun (WGS) entry which is preliminary data.</text>
</comment>
<evidence type="ECO:0000313" key="1">
    <source>
        <dbReference type="EMBL" id="TFW26596.1"/>
    </source>
</evidence>
<sequence>MFEQWKAICRVKDIPRAGVRTVPRGFAWQELPGVAVFRTEDDCVLALLDVAIGHAALSTGDVEGARLRAGGQTIDLHTGRALDGALAVRTYQVRLQEGRVYLDLTELRAPASREEEALAGAYATGPRFVAA</sequence>
<dbReference type="EMBL" id="SPVF01000063">
    <property type="protein sequence ID" value="TFW26596.1"/>
    <property type="molecule type" value="Genomic_DNA"/>
</dbReference>
<keyword evidence="2" id="KW-1185">Reference proteome</keyword>
<dbReference type="RefSeq" id="WP_135205984.1">
    <property type="nucleotide sequence ID" value="NZ_SPVF01000063.1"/>
</dbReference>